<dbReference type="KEGG" id="gsu:GSU0953"/>
<sequence length="196" mass="22029">MEAAQLLKQTRRVTNCFILIAAFLVSTGCVNYVRIDGPYEGKVIDAKTGQPIEGAVVFGEWSKAHPGAGGASHTYYDSREVLTDGNGEFSIPGLGLLVLTMIEEMDVIIFKAGYEQITPNPWSGLKNVWPKDKVIWQGDKATFRLKRLSMKERRKRHVSFPSCAVEHRGKMRNLIRESNIEMREMGMPANMLLPEE</sequence>
<keyword evidence="1" id="KW-0812">Transmembrane</keyword>
<dbReference type="AlphaFoldDB" id="Q74EK9"/>
<dbReference type="STRING" id="243231.GSU0953"/>
<keyword evidence="1" id="KW-1133">Transmembrane helix</keyword>
<dbReference type="OrthoDB" id="5489212at2"/>
<dbReference type="InParanoid" id="Q74EK9"/>
<keyword evidence="3" id="KW-1185">Reference proteome</keyword>
<evidence type="ECO:0000313" key="3">
    <source>
        <dbReference type="Proteomes" id="UP000000577"/>
    </source>
</evidence>
<protein>
    <submittedName>
        <fullName evidence="2">Lipoprotein, putative</fullName>
    </submittedName>
</protein>
<keyword evidence="2" id="KW-0449">Lipoprotein</keyword>
<dbReference type="Proteomes" id="UP000000577">
    <property type="component" value="Chromosome"/>
</dbReference>
<feature type="transmembrane region" description="Helical" evidence="1">
    <location>
        <begin position="12"/>
        <end position="33"/>
    </location>
</feature>
<name>Q74EK9_GEOSL</name>
<gene>
    <name evidence="2" type="ordered locus">GSU0953</name>
</gene>
<evidence type="ECO:0000256" key="1">
    <source>
        <dbReference type="SAM" id="Phobius"/>
    </source>
</evidence>
<dbReference type="RefSeq" id="WP_010941621.1">
    <property type="nucleotide sequence ID" value="NC_002939.5"/>
</dbReference>
<dbReference type="EMBL" id="AE017180">
    <property type="protein sequence ID" value="AAR34280.1"/>
    <property type="molecule type" value="Genomic_DNA"/>
</dbReference>
<dbReference type="HOGENOM" id="CLU_1388499_0_0_7"/>
<proteinExistence type="predicted"/>
<dbReference type="eggNOG" id="ENOG502ZTBZ">
    <property type="taxonomic scope" value="Bacteria"/>
</dbReference>
<dbReference type="PATRIC" id="fig|243231.5.peg.958"/>
<reference evidence="2 3" key="1">
    <citation type="journal article" date="2003" name="Science">
        <title>Genome of Geobacter sulfurreducens: metal reduction in subsurface environments.</title>
        <authorList>
            <person name="Methe B.A."/>
            <person name="Nelson K.E."/>
            <person name="Eisen J.A."/>
            <person name="Paulsen I.T."/>
            <person name="Nelson W."/>
            <person name="Heidelberg J.F."/>
            <person name="Wu D."/>
            <person name="Wu M."/>
            <person name="Ward N."/>
            <person name="Beanan M.J."/>
            <person name="Dodson R.J."/>
            <person name="Madupu R."/>
            <person name="Brinkac L.M."/>
            <person name="Daugherty S.C."/>
            <person name="DeBoy R.T."/>
            <person name="Durkin A.S."/>
            <person name="Gwinn M."/>
            <person name="Kolonay J.F."/>
            <person name="Sullivan S.A."/>
            <person name="Haft D.H."/>
            <person name="Selengut J."/>
            <person name="Davidsen T.M."/>
            <person name="Zafar N."/>
            <person name="White O."/>
            <person name="Tran B."/>
            <person name="Romero C."/>
            <person name="Forberger H.A."/>
            <person name="Weidman J."/>
            <person name="Khouri H."/>
            <person name="Feldblyum T.V."/>
            <person name="Utterback T.R."/>
            <person name="Van Aken S.E."/>
            <person name="Lovley D.R."/>
            <person name="Fraser C.M."/>
        </authorList>
    </citation>
    <scope>NUCLEOTIDE SEQUENCE [LARGE SCALE GENOMIC DNA]</scope>
    <source>
        <strain evidence="3">ATCC 51573 / DSM 12127 / PCA</strain>
    </source>
</reference>
<organism evidence="2 3">
    <name type="scientific">Geobacter sulfurreducens (strain ATCC 51573 / DSM 12127 / PCA)</name>
    <dbReference type="NCBI Taxonomy" id="243231"/>
    <lineage>
        <taxon>Bacteria</taxon>
        <taxon>Pseudomonadati</taxon>
        <taxon>Thermodesulfobacteriota</taxon>
        <taxon>Desulfuromonadia</taxon>
        <taxon>Geobacterales</taxon>
        <taxon>Geobacteraceae</taxon>
        <taxon>Geobacter</taxon>
    </lineage>
</organism>
<dbReference type="EnsemblBacteria" id="AAR34280">
    <property type="protein sequence ID" value="AAR34280"/>
    <property type="gene ID" value="GSU0953"/>
</dbReference>
<reference evidence="2 3" key="2">
    <citation type="journal article" date="2012" name="BMC Genomics">
        <title>Comparative genomic analysis of Geobacter sulfurreducens KN400, a strain with enhanced capacity for extracellular electron transfer and electricity production.</title>
        <authorList>
            <person name="Butler J.E."/>
            <person name="Young N.D."/>
            <person name="Aklujkar M."/>
            <person name="Lovley D.R."/>
        </authorList>
    </citation>
    <scope>NUCLEOTIDE SEQUENCE [LARGE SCALE GENOMIC DNA]</scope>
    <source>
        <strain evidence="3">ATCC 51573 / DSM 12127 / PCA</strain>
    </source>
</reference>
<accession>Q74EK9</accession>
<keyword evidence="1" id="KW-0472">Membrane</keyword>
<evidence type="ECO:0000313" key="2">
    <source>
        <dbReference type="EMBL" id="AAR34280.1"/>
    </source>
</evidence>